<dbReference type="Proteomes" id="UP000003805">
    <property type="component" value="Unassembled WGS sequence"/>
</dbReference>
<sequence length="522" mass="59036">MEKYSNSICGNESNDSPSISEITDITIIAGVFFDGTNNNKYNVDFWENGPNIHPSDKEGYEKYRKLKDDTDAEHYASYRNSSKTNIAELWYMYDTAKMPNCIKVYVEGPGTESPIESKSVKPYSDEDGMVSSGEDDSLRGYTLGSGDTGVNAKIERGCQLLVDEVLKKIRSIRRKQLKLNLILDVFGFSRGATAARSFVHRLLKRFIYQSVTEDKKVTLEEQFDRIYALGTISHITTGVRFLGLFDTVSSYNKQSMISPSTITLLWSTSPFENDVEELQLTIPPYVGSVVQLVAADEYRECFGLTNIASAETTRGEEVILPGAHSDIGGGYKRYEEEYIYMSDGIFRDVNEHETGKRQCRGYLSLQELMDGRWLPFDWLAPQKSLDRYGRSVITYNKIRMVYNTYSKIPLYIMGKKAASTKVTWIYPTSANKVASKGILWKNEVFEGTTSLDGEALSDLKKLRDVLEEKPVYGYVDGKISFIGDSDDWEKILAVRTNYLHLSARAETGHHATSDNERIIYNG</sequence>
<reference evidence="3 4" key="1">
    <citation type="submission" date="2010-02" db="EMBL/GenBank/DDBJ databases">
        <title>The Genome Sequence of Prevotella oris strain C735.</title>
        <authorList>
            <consortium name="The Broad Institute Genome Sequencing Platform"/>
            <person name="Ward D."/>
            <person name="Feldgarden M."/>
            <person name="Earl A."/>
            <person name="Young S.K."/>
            <person name="Zeng Q."/>
            <person name="Koehrsen M."/>
            <person name="Alvarado L."/>
            <person name="Berlin A."/>
            <person name="Bochicchio J."/>
            <person name="Borenstein D."/>
            <person name="Chapman S.B."/>
            <person name="Chen Z."/>
            <person name="Engels R."/>
            <person name="Freedman E."/>
            <person name="Gellesch M."/>
            <person name="Goldberg J."/>
            <person name="Griggs A."/>
            <person name="Gujja S."/>
            <person name="Heilman E."/>
            <person name="Heiman D."/>
            <person name="Hepburn T."/>
            <person name="Howarth C."/>
            <person name="Jen D."/>
            <person name="Larson L."/>
            <person name="Mehta T."/>
            <person name="Park D."/>
            <person name="Pearson M."/>
            <person name="Roberts A."/>
            <person name="Saif S."/>
            <person name="Shea T."/>
            <person name="Shenoy N."/>
            <person name="Sisk P."/>
            <person name="Stolte C."/>
            <person name="Sykes S."/>
            <person name="Thomson T."/>
            <person name="Walk T."/>
            <person name="White J."/>
            <person name="Yandava C."/>
            <person name="Sibley C.D."/>
            <person name="Field T.R."/>
            <person name="Grinwis M."/>
            <person name="Eshaghurshan C.S."/>
            <person name="Surette M.G."/>
            <person name="Haas B."/>
            <person name="Nusbaum C."/>
            <person name="Birren B."/>
        </authorList>
    </citation>
    <scope>NUCLEOTIDE SEQUENCE [LARGE SCALE GENOMIC DNA]</scope>
    <source>
        <strain evidence="3 4">C735</strain>
    </source>
</reference>
<dbReference type="HOGENOM" id="CLU_008342_2_0_10"/>
<dbReference type="InterPro" id="IPR018712">
    <property type="entry name" value="Tle1-like_cat"/>
</dbReference>
<dbReference type="PANTHER" id="PTHR33840">
    <property type="match status" value="1"/>
</dbReference>
<dbReference type="EMBL" id="GL349572">
    <property type="protein sequence ID" value="EFI47700.1"/>
    <property type="molecule type" value="Genomic_DNA"/>
</dbReference>
<dbReference type="RefSeq" id="WP_004378471.1">
    <property type="nucleotide sequence ID" value="NZ_GL349572.1"/>
</dbReference>
<evidence type="ECO:0000259" key="2">
    <source>
        <dbReference type="Pfam" id="PF09994"/>
    </source>
</evidence>
<proteinExistence type="predicted"/>
<evidence type="ECO:0000313" key="4">
    <source>
        <dbReference type="Proteomes" id="UP000003805"/>
    </source>
</evidence>
<organism evidence="3 4">
    <name type="scientific">Segatella oris C735</name>
    <dbReference type="NCBI Taxonomy" id="563008"/>
    <lineage>
        <taxon>Bacteria</taxon>
        <taxon>Pseudomonadati</taxon>
        <taxon>Bacteroidota</taxon>
        <taxon>Bacteroidia</taxon>
        <taxon>Bacteroidales</taxon>
        <taxon>Prevotellaceae</taxon>
        <taxon>Segatella</taxon>
    </lineage>
</organism>
<protein>
    <recommendedName>
        <fullName evidence="2">T6SS Phospholipase effector Tle1-like catalytic domain-containing protein</fullName>
    </recommendedName>
</protein>
<accession>D7NF71</accession>
<feature type="region of interest" description="Disordered" evidence="1">
    <location>
        <begin position="112"/>
        <end position="133"/>
    </location>
</feature>
<keyword evidence="4" id="KW-1185">Reference proteome</keyword>
<dbReference type="Pfam" id="PF09994">
    <property type="entry name" value="T6SS_Tle1-like_cat"/>
    <property type="match status" value="1"/>
</dbReference>
<feature type="domain" description="T6SS Phospholipase effector Tle1-like catalytic" evidence="2">
    <location>
        <begin position="81"/>
        <end position="336"/>
    </location>
</feature>
<dbReference type="PANTHER" id="PTHR33840:SF1">
    <property type="entry name" value="TLE1 PHOSPHOLIPASE DOMAIN-CONTAINING PROTEIN"/>
    <property type="match status" value="1"/>
</dbReference>
<dbReference type="AlphaFoldDB" id="D7NF71"/>
<evidence type="ECO:0000313" key="3">
    <source>
        <dbReference type="EMBL" id="EFI47700.1"/>
    </source>
</evidence>
<evidence type="ECO:0000256" key="1">
    <source>
        <dbReference type="SAM" id="MobiDB-lite"/>
    </source>
</evidence>
<name>D7NF71_9BACT</name>
<gene>
    <name evidence="3" type="ORF">HMPREF0665_02206</name>
</gene>
<dbReference type="eggNOG" id="COG3673">
    <property type="taxonomic scope" value="Bacteria"/>
</dbReference>